<evidence type="ECO:0000313" key="7">
    <source>
        <dbReference type="Proteomes" id="UP000032233"/>
    </source>
</evidence>
<comment type="pathway">
    <text evidence="3">One-carbon metabolism; formaldehyde degradation; formate from formaldehyde (H(4)MPT route): step 4/5.</text>
</comment>
<name>A0A0D2GB85_9BACT</name>
<dbReference type="InterPro" id="IPR002770">
    <property type="entry name" value="ForMFR_H4MPT_ForTrfase_C"/>
</dbReference>
<comment type="subcellular location">
    <subcellularLocation>
        <location evidence="3">Cytoplasm</location>
    </subcellularLocation>
</comment>
<dbReference type="NCBIfam" id="NF002554">
    <property type="entry name" value="PRK02114.1"/>
    <property type="match status" value="1"/>
</dbReference>
<dbReference type="InterPro" id="IPR022667">
    <property type="entry name" value="ForMFR_H4MPT_ForTrfase_N"/>
</dbReference>
<dbReference type="EMBL" id="AZAC01000034">
    <property type="protein sequence ID" value="KIX12132.1"/>
    <property type="molecule type" value="Genomic_DNA"/>
</dbReference>
<protein>
    <recommendedName>
        <fullName evidence="3">Formylmethanofuran--tetrahydromethanopterin formyltransferase</fullName>
        <shortName evidence="3">Ftr</shortName>
        <ecNumber evidence="3">2.3.1.101</ecNumber>
    </recommendedName>
    <alternativeName>
        <fullName evidence="3">H4MPT formyltransferase</fullName>
    </alternativeName>
</protein>
<dbReference type="OrthoDB" id="8841169at2"/>
<accession>A0A0D2GB85</accession>
<evidence type="ECO:0000256" key="3">
    <source>
        <dbReference type="HAMAP-Rule" id="MF_00579"/>
    </source>
</evidence>
<organism evidence="6 7">
    <name type="scientific">Dethiosulfatarculus sandiegensis</name>
    <dbReference type="NCBI Taxonomy" id="1429043"/>
    <lineage>
        <taxon>Bacteria</taxon>
        <taxon>Pseudomonadati</taxon>
        <taxon>Thermodesulfobacteriota</taxon>
        <taxon>Desulfarculia</taxon>
        <taxon>Desulfarculales</taxon>
        <taxon>Desulfarculaceae</taxon>
        <taxon>Dethiosulfatarculus</taxon>
    </lineage>
</organism>
<dbReference type="InterPro" id="IPR014053">
    <property type="entry name" value="ForMFR_H4MPT_ForTrfase"/>
</dbReference>
<evidence type="ECO:0000259" key="5">
    <source>
        <dbReference type="Pfam" id="PF02741"/>
    </source>
</evidence>
<comment type="similarity">
    <text evidence="1 3">Belongs to the FTR family.</text>
</comment>
<comment type="catalytic activity">
    <reaction evidence="3">
        <text>N-formylmethanofuran + 5,6,7,8-tetrahydromethanopterin + H(+) = N(5)-formyl-5,6,7,8-tetrahydromethanopterin + methanofuran</text>
        <dbReference type="Rhea" id="RHEA:18061"/>
        <dbReference type="ChEBI" id="CHEBI:15378"/>
        <dbReference type="ChEBI" id="CHEBI:57727"/>
        <dbReference type="ChEBI" id="CHEBI:58018"/>
        <dbReference type="ChEBI" id="CHEBI:58103"/>
        <dbReference type="ChEBI" id="CHEBI:58151"/>
        <dbReference type="EC" id="2.3.1.101"/>
    </reaction>
</comment>
<dbReference type="InParanoid" id="A0A0D2GB85"/>
<comment type="caution">
    <text evidence="6">The sequence shown here is derived from an EMBL/GenBank/DDBJ whole genome shotgun (WGS) entry which is preliminary data.</text>
</comment>
<comment type="function">
    <text evidence="3">Catalyzes the transfer of a formyl group from 5-formyl tetrahydromethanopterin (5-formyl-H(4)MPT) to methanofuran (MFR) to produce formylmethanofuran (formyl-MFR) and tetrahydromethanopterin (H(4)MPT).</text>
</comment>
<dbReference type="PIRSF" id="PIRSF006414">
    <property type="entry name" value="Ftr_formyl_trnsf"/>
    <property type="match status" value="1"/>
</dbReference>
<dbReference type="RefSeq" id="WP_044350909.1">
    <property type="nucleotide sequence ID" value="NZ_AZAC01000034.1"/>
</dbReference>
<feature type="domain" description="Formylmethanofuran: tetrahydromethanopterin formyltransferase Ftr N-terminal" evidence="4">
    <location>
        <begin position="1"/>
        <end position="144"/>
    </location>
</feature>
<dbReference type="Gene3D" id="3.30.70.520">
    <property type="match status" value="2"/>
</dbReference>
<keyword evidence="7" id="KW-1185">Reference proteome</keyword>
<evidence type="ECO:0000259" key="4">
    <source>
        <dbReference type="Pfam" id="PF01913"/>
    </source>
</evidence>
<keyword evidence="3" id="KW-0963">Cytoplasm</keyword>
<evidence type="ECO:0000256" key="1">
    <source>
        <dbReference type="ARBA" id="ARBA00006770"/>
    </source>
</evidence>
<dbReference type="AlphaFoldDB" id="A0A0D2GB85"/>
<dbReference type="SUPFAM" id="SSF55112">
    <property type="entry name" value="Formylmethanofuran:tetrahydromethanopterin formyltransferase"/>
    <property type="match status" value="2"/>
</dbReference>
<dbReference type="PATRIC" id="fig|1429043.3.peg.4299"/>
<dbReference type="UniPathway" id="UPA00562">
    <property type="reaction ID" value="UER00704"/>
</dbReference>
<dbReference type="Pfam" id="PF01913">
    <property type="entry name" value="FTR"/>
    <property type="match status" value="1"/>
</dbReference>
<proteinExistence type="inferred from homology"/>
<dbReference type="Proteomes" id="UP000032233">
    <property type="component" value="Unassembled WGS sequence"/>
</dbReference>
<dbReference type="GO" id="GO:0046294">
    <property type="term" value="P:formaldehyde catabolic process"/>
    <property type="evidence" value="ECO:0007669"/>
    <property type="project" value="UniProtKB-UniRule"/>
</dbReference>
<dbReference type="InterPro" id="IPR023447">
    <property type="entry name" value="ForMFR_H4MPT_ForTrfase_fd-like"/>
</dbReference>
<keyword evidence="3 6" id="KW-0012">Acyltransferase</keyword>
<dbReference type="EC" id="2.3.1.101" evidence="3"/>
<dbReference type="GO" id="GO:0030270">
    <property type="term" value="F:formylmethanofuran-tetrahydromethanopterin N-formyltransferase activity"/>
    <property type="evidence" value="ECO:0007669"/>
    <property type="project" value="UniProtKB-UniRule"/>
</dbReference>
<gene>
    <name evidence="3" type="primary">ffsA</name>
    <name evidence="6" type="ORF">X474_20285</name>
</gene>
<feature type="domain" description="Formylmethanofuran: tetrahydromethanopterin formyltransferase Ftr C-terminal" evidence="5">
    <location>
        <begin position="147"/>
        <end position="293"/>
    </location>
</feature>
<comment type="subunit">
    <text evidence="3">Homotetramer.</text>
</comment>
<evidence type="ECO:0000256" key="2">
    <source>
        <dbReference type="ARBA" id="ARBA00022679"/>
    </source>
</evidence>
<evidence type="ECO:0000313" key="6">
    <source>
        <dbReference type="EMBL" id="KIX12132.1"/>
    </source>
</evidence>
<dbReference type="Pfam" id="PF02741">
    <property type="entry name" value="FTR_C"/>
    <property type="match status" value="1"/>
</dbReference>
<dbReference type="GO" id="GO:0005737">
    <property type="term" value="C:cytoplasm"/>
    <property type="evidence" value="ECO:0007669"/>
    <property type="project" value="UniProtKB-SubCell"/>
</dbReference>
<sequence length="297" mass="32160">MQINGVEIEDTFAEAFEMQGAKLIVTALNQKWAKIAANAMTGFATSIIACGCEAGMGYDLSPEQTLDGRPGVEMLFFTMSKKDMEKRLLDRVGQCIMTSPTSACFNDLFNYDFKTKVGGKLRYFGDGDQASKYLEGRRLWRVPVMDGEFLVEEAFGVKQSVGGGNFLILAESQEAALNASEKAIEAMKNVRDVVMPFPGGVVRSGSKTGSIYKGQFASTNTYYCPTLKSRCETALPDSVNSVMEIVIDGLSKEAVAEATRVGVLAACQPGVVRISAGNYGGTLGKFQFHLHEILGQK</sequence>
<dbReference type="STRING" id="1429043.X474_20285"/>
<keyword evidence="2 3" id="KW-0808">Transferase</keyword>
<keyword evidence="3" id="KW-0554">One-carbon metabolism</keyword>
<dbReference type="HAMAP" id="MF_00579">
    <property type="entry name" value="FTR"/>
    <property type="match status" value="1"/>
</dbReference>
<reference evidence="6 7" key="1">
    <citation type="submission" date="2013-11" db="EMBL/GenBank/DDBJ databases">
        <title>Metagenomic analysis of a methanogenic consortium involved in long chain n-alkane degradation.</title>
        <authorList>
            <person name="Davidova I.A."/>
            <person name="Callaghan A.V."/>
            <person name="Wawrik B."/>
            <person name="Pruitt S."/>
            <person name="Marks C."/>
            <person name="Duncan K.E."/>
            <person name="Suflita J.M."/>
        </authorList>
    </citation>
    <scope>NUCLEOTIDE SEQUENCE [LARGE SCALE GENOMIC DNA]</scope>
    <source>
        <strain evidence="6 7">SPR</strain>
    </source>
</reference>
<dbReference type="GO" id="GO:0006730">
    <property type="term" value="P:one-carbon metabolic process"/>
    <property type="evidence" value="ECO:0007669"/>
    <property type="project" value="UniProtKB-UniRule"/>
</dbReference>
<dbReference type="NCBIfam" id="TIGR03119">
    <property type="entry name" value="one_C_fhcD"/>
    <property type="match status" value="1"/>
</dbReference>